<evidence type="ECO:0000259" key="2">
    <source>
        <dbReference type="Pfam" id="PF03551"/>
    </source>
</evidence>
<keyword evidence="4" id="KW-1185">Reference proteome</keyword>
<dbReference type="Gene3D" id="1.10.10.10">
    <property type="entry name" value="Winged helix-like DNA-binding domain superfamily/Winged helix DNA-binding domain"/>
    <property type="match status" value="1"/>
</dbReference>
<accession>A0ABS7FUZ5</accession>
<dbReference type="PANTHER" id="PTHR33169:SF14">
    <property type="entry name" value="TRANSCRIPTIONAL REGULATOR RV3488"/>
    <property type="match status" value="1"/>
</dbReference>
<dbReference type="InterPro" id="IPR005149">
    <property type="entry name" value="Tscrpt_reg_PadR_N"/>
</dbReference>
<dbReference type="SUPFAM" id="SSF46785">
    <property type="entry name" value="Winged helix' DNA-binding domain"/>
    <property type="match status" value="1"/>
</dbReference>
<dbReference type="InterPro" id="IPR036388">
    <property type="entry name" value="WH-like_DNA-bd_sf"/>
</dbReference>
<name>A0ABS7FUZ5_9ACTN</name>
<dbReference type="PANTHER" id="PTHR33169">
    <property type="entry name" value="PADR-FAMILY TRANSCRIPTIONAL REGULATOR"/>
    <property type="match status" value="1"/>
</dbReference>
<feature type="domain" description="Transcription regulator PadR N-terminal" evidence="2">
    <location>
        <begin position="31"/>
        <end position="78"/>
    </location>
</feature>
<gene>
    <name evidence="3" type="ORF">K1Y72_17745</name>
</gene>
<protein>
    <submittedName>
        <fullName evidence="3">PadR family transcriptional regulator</fullName>
    </submittedName>
</protein>
<sequence length="117" mass="13184">MTLPTQLVLRALLEEWTHEFYGLQIGQAAGLPSGTVHPILARLEKLGWLESRWEDADPAEQGRPRRRYYKLTPDGAERARIALAQARTQVTGLPVLRPAPPEAPHDRLGPRRLHQPS</sequence>
<dbReference type="EMBL" id="JAIBOA010000010">
    <property type="protein sequence ID" value="MBW8484232.1"/>
    <property type="molecule type" value="Genomic_DNA"/>
</dbReference>
<dbReference type="InterPro" id="IPR011991">
    <property type="entry name" value="ArsR-like_HTH"/>
</dbReference>
<comment type="caution">
    <text evidence="3">The sequence shown here is derived from an EMBL/GenBank/DDBJ whole genome shotgun (WGS) entry which is preliminary data.</text>
</comment>
<dbReference type="Pfam" id="PF03551">
    <property type="entry name" value="PadR"/>
    <property type="match status" value="1"/>
</dbReference>
<proteinExistence type="predicted"/>
<organism evidence="3 4">
    <name type="scientific">Actinomadura parmotrematis</name>
    <dbReference type="NCBI Taxonomy" id="2864039"/>
    <lineage>
        <taxon>Bacteria</taxon>
        <taxon>Bacillati</taxon>
        <taxon>Actinomycetota</taxon>
        <taxon>Actinomycetes</taxon>
        <taxon>Streptosporangiales</taxon>
        <taxon>Thermomonosporaceae</taxon>
        <taxon>Actinomadura</taxon>
    </lineage>
</organism>
<evidence type="ECO:0000313" key="3">
    <source>
        <dbReference type="EMBL" id="MBW8484232.1"/>
    </source>
</evidence>
<evidence type="ECO:0000256" key="1">
    <source>
        <dbReference type="SAM" id="MobiDB-lite"/>
    </source>
</evidence>
<feature type="region of interest" description="Disordered" evidence="1">
    <location>
        <begin position="91"/>
        <end position="117"/>
    </location>
</feature>
<dbReference type="InterPro" id="IPR036390">
    <property type="entry name" value="WH_DNA-bd_sf"/>
</dbReference>
<dbReference type="InterPro" id="IPR052509">
    <property type="entry name" value="Metal_resp_DNA-bind_regulator"/>
</dbReference>
<reference evidence="3 4" key="1">
    <citation type="submission" date="2021-07" db="EMBL/GenBank/DDBJ databases">
        <title>Actinomadura sp. PM05-2 isolated from lichen.</title>
        <authorList>
            <person name="Somphong A."/>
            <person name="Phongsopitanun W."/>
            <person name="Tanasupawat S."/>
            <person name="Peongsungnone V."/>
        </authorList>
    </citation>
    <scope>NUCLEOTIDE SEQUENCE [LARGE SCALE GENOMIC DNA]</scope>
    <source>
        <strain evidence="3 4">PM05-2</strain>
    </source>
</reference>
<dbReference type="Proteomes" id="UP000774570">
    <property type="component" value="Unassembled WGS sequence"/>
</dbReference>
<evidence type="ECO:0000313" key="4">
    <source>
        <dbReference type="Proteomes" id="UP000774570"/>
    </source>
</evidence>
<dbReference type="CDD" id="cd00090">
    <property type="entry name" value="HTH_ARSR"/>
    <property type="match status" value="1"/>
</dbReference>